<name>V4CKC6_LOTGI</name>
<feature type="compositionally biased region" description="Basic and acidic residues" evidence="1">
    <location>
        <begin position="127"/>
        <end position="136"/>
    </location>
</feature>
<accession>V4CKC6</accession>
<gene>
    <name evidence="2" type="ORF">LOTGIDRAFT_171770</name>
</gene>
<dbReference type="RefSeq" id="XP_009046579.1">
    <property type="nucleotide sequence ID" value="XM_009048331.1"/>
</dbReference>
<dbReference type="AlphaFoldDB" id="V4CKC6"/>
<dbReference type="KEGG" id="lgi:LOTGIDRAFT_171770"/>
<feature type="region of interest" description="Disordered" evidence="1">
    <location>
        <begin position="204"/>
        <end position="225"/>
    </location>
</feature>
<feature type="region of interest" description="Disordered" evidence="1">
    <location>
        <begin position="117"/>
        <end position="152"/>
    </location>
</feature>
<dbReference type="GeneID" id="20241894"/>
<dbReference type="HOGENOM" id="CLU_892219_0_0_1"/>
<proteinExistence type="predicted"/>
<dbReference type="Proteomes" id="UP000030746">
    <property type="component" value="Unassembled WGS sequence"/>
</dbReference>
<organism evidence="2 3">
    <name type="scientific">Lottia gigantea</name>
    <name type="common">Giant owl limpet</name>
    <dbReference type="NCBI Taxonomy" id="225164"/>
    <lineage>
        <taxon>Eukaryota</taxon>
        <taxon>Metazoa</taxon>
        <taxon>Spiralia</taxon>
        <taxon>Lophotrochozoa</taxon>
        <taxon>Mollusca</taxon>
        <taxon>Gastropoda</taxon>
        <taxon>Patellogastropoda</taxon>
        <taxon>Lottioidea</taxon>
        <taxon>Lottiidae</taxon>
        <taxon>Lottia</taxon>
    </lineage>
</organism>
<feature type="compositionally biased region" description="Polar residues" evidence="1">
    <location>
        <begin position="208"/>
        <end position="217"/>
    </location>
</feature>
<evidence type="ECO:0000313" key="2">
    <source>
        <dbReference type="EMBL" id="ESP02695.1"/>
    </source>
</evidence>
<evidence type="ECO:0000256" key="1">
    <source>
        <dbReference type="SAM" id="MobiDB-lite"/>
    </source>
</evidence>
<sequence>MLNWIKKRCRRKSAPSAREAKIKSHQSLFDVKTDTVDHDYEEIDDIISPDQLAYAIVTLTDKITMESVDKLPIETICPVCRRKQVKGDLVCFCSVLNSNQISDDDYDEVDEISCSTPIESKSKPKRRQPDFSKRPLPEIPQEGKPVSENPLKKLKNFPELSYSDDSNSSSSGYFDSCISQSESSSDDSLSFEFQKMILRQRSKEVFNRQRSQPSVRQHSPPRPRMGCRALSRTQNMRRCRSSSRANGARFNVIREPITRQVPKVYENVPTSESRSRTIGRAASSRLPCSNTQFQRQTFHRQVRSQVRLYENV</sequence>
<evidence type="ECO:0000313" key="3">
    <source>
        <dbReference type="Proteomes" id="UP000030746"/>
    </source>
</evidence>
<protein>
    <submittedName>
        <fullName evidence="2">Uncharacterized protein</fullName>
    </submittedName>
</protein>
<keyword evidence="3" id="KW-1185">Reference proteome</keyword>
<reference evidence="2 3" key="1">
    <citation type="journal article" date="2013" name="Nature">
        <title>Insights into bilaterian evolution from three spiralian genomes.</title>
        <authorList>
            <person name="Simakov O."/>
            <person name="Marletaz F."/>
            <person name="Cho S.J."/>
            <person name="Edsinger-Gonzales E."/>
            <person name="Havlak P."/>
            <person name="Hellsten U."/>
            <person name="Kuo D.H."/>
            <person name="Larsson T."/>
            <person name="Lv J."/>
            <person name="Arendt D."/>
            <person name="Savage R."/>
            <person name="Osoegawa K."/>
            <person name="de Jong P."/>
            <person name="Grimwood J."/>
            <person name="Chapman J.A."/>
            <person name="Shapiro H."/>
            <person name="Aerts A."/>
            <person name="Otillar R.P."/>
            <person name="Terry A.Y."/>
            <person name="Boore J.L."/>
            <person name="Grigoriev I.V."/>
            <person name="Lindberg D.R."/>
            <person name="Seaver E.C."/>
            <person name="Weisblat D.A."/>
            <person name="Putnam N.H."/>
            <person name="Rokhsar D.S."/>
        </authorList>
    </citation>
    <scope>NUCLEOTIDE SEQUENCE [LARGE SCALE GENOMIC DNA]</scope>
</reference>
<dbReference type="CTD" id="20241894"/>
<dbReference type="EMBL" id="KB200130">
    <property type="protein sequence ID" value="ESP02695.1"/>
    <property type="molecule type" value="Genomic_DNA"/>
</dbReference>